<feature type="domain" description="Response regulatory" evidence="2">
    <location>
        <begin position="6"/>
        <end position="133"/>
    </location>
</feature>
<comment type="caution">
    <text evidence="3">The sequence shown here is derived from an EMBL/GenBank/DDBJ whole genome shotgun (WGS) entry which is preliminary data.</text>
</comment>
<dbReference type="PANTHER" id="PTHR44520">
    <property type="entry name" value="RESPONSE REGULATOR RCP1-RELATED"/>
    <property type="match status" value="1"/>
</dbReference>
<dbReference type="SMART" id="SM00448">
    <property type="entry name" value="REC"/>
    <property type="match status" value="1"/>
</dbReference>
<dbReference type="InterPro" id="IPR001789">
    <property type="entry name" value="Sig_transdc_resp-reg_receiver"/>
</dbReference>
<keyword evidence="1" id="KW-0597">Phosphoprotein</keyword>
<evidence type="ECO:0000313" key="4">
    <source>
        <dbReference type="Proteomes" id="UP000030140"/>
    </source>
</evidence>
<keyword evidence="4" id="KW-1185">Reference proteome</keyword>
<dbReference type="InterPro" id="IPR052893">
    <property type="entry name" value="TCS_response_regulator"/>
</dbReference>
<dbReference type="Gene3D" id="3.40.50.2300">
    <property type="match status" value="1"/>
</dbReference>
<evidence type="ECO:0000313" key="3">
    <source>
        <dbReference type="EMBL" id="KGO06775.1"/>
    </source>
</evidence>
<protein>
    <submittedName>
        <fullName evidence="3">Transcriptional regulator</fullName>
    </submittedName>
</protein>
<dbReference type="EMBL" id="JSAQ01000001">
    <property type="protein sequence ID" value="KGO06775.1"/>
    <property type="molecule type" value="Genomic_DNA"/>
</dbReference>
<accession>A0A0A2H2B1</accession>
<dbReference type="Proteomes" id="UP000030140">
    <property type="component" value="Unassembled WGS sequence"/>
</dbReference>
<dbReference type="OrthoDB" id="673128at2"/>
<dbReference type="PATRIC" id="fig|1300343.5.peg.453"/>
<feature type="modified residue" description="4-aspartylphosphate" evidence="1">
    <location>
        <position position="65"/>
    </location>
</feature>
<dbReference type="PANTHER" id="PTHR44520:SF2">
    <property type="entry name" value="RESPONSE REGULATOR RCP1"/>
    <property type="match status" value="1"/>
</dbReference>
<name>A0A0A2H2B1_9FLAO</name>
<dbReference type="AlphaFoldDB" id="A0A0A2H2B1"/>
<proteinExistence type="predicted"/>
<evidence type="ECO:0000256" key="1">
    <source>
        <dbReference type="PROSITE-ProRule" id="PRU00169"/>
    </source>
</evidence>
<dbReference type="SUPFAM" id="SSF52172">
    <property type="entry name" value="CheY-like"/>
    <property type="match status" value="1"/>
</dbReference>
<dbReference type="GO" id="GO:0000160">
    <property type="term" value="P:phosphorelay signal transduction system"/>
    <property type="evidence" value="ECO:0007669"/>
    <property type="project" value="InterPro"/>
</dbReference>
<dbReference type="Pfam" id="PF00072">
    <property type="entry name" value="Response_reg"/>
    <property type="match status" value="1"/>
</dbReference>
<dbReference type="InterPro" id="IPR011006">
    <property type="entry name" value="CheY-like_superfamily"/>
</dbReference>
<dbReference type="KEGG" id="ddo:I597_0449"/>
<gene>
    <name evidence="3" type="ORF">NV36_07900</name>
</gene>
<sequence length="134" mass="15148">MKQIDIACIIDDDPIFVFGAQRLMKLSNFCKGFLIFHDGEQALNHLVPVLRGTVKSAIPDVILLDINMPILDGWQFLDGIITIEVVKEITIFIVTSSIDPRDKEKAETYSNVKNFIVKPITQDKLNDLMSQMPD</sequence>
<organism evidence="3 4">
    <name type="scientific">Dokdonia donghaensis DSW-1</name>
    <dbReference type="NCBI Taxonomy" id="1300343"/>
    <lineage>
        <taxon>Bacteria</taxon>
        <taxon>Pseudomonadati</taxon>
        <taxon>Bacteroidota</taxon>
        <taxon>Flavobacteriia</taxon>
        <taxon>Flavobacteriales</taxon>
        <taxon>Flavobacteriaceae</taxon>
        <taxon>Dokdonia</taxon>
    </lineage>
</organism>
<dbReference type="RefSeq" id="WP_035325964.1">
    <property type="nucleotide sequence ID" value="NZ_CP015125.1"/>
</dbReference>
<dbReference type="PROSITE" id="PS50110">
    <property type="entry name" value="RESPONSE_REGULATORY"/>
    <property type="match status" value="1"/>
</dbReference>
<evidence type="ECO:0000259" key="2">
    <source>
        <dbReference type="PROSITE" id="PS50110"/>
    </source>
</evidence>
<reference evidence="3 4" key="1">
    <citation type="submission" date="2014-10" db="EMBL/GenBank/DDBJ databases">
        <title>Draft genome sequence of the proteorhodopsin-containing marine bacterium Dokdonia donghaensis.</title>
        <authorList>
            <person name="Gomez-Consarnau L."/>
            <person name="Gonzalez J.M."/>
            <person name="Riedel T."/>
            <person name="Jaenicke S."/>
            <person name="Wagner-Doebler I."/>
            <person name="Fuhrman J.A."/>
        </authorList>
    </citation>
    <scope>NUCLEOTIDE SEQUENCE [LARGE SCALE GENOMIC DNA]</scope>
    <source>
        <strain evidence="3 4">DSW-1</strain>
    </source>
</reference>